<comment type="subcellular location">
    <subcellularLocation>
        <location evidence="1">Membrane</location>
        <topology evidence="1">Multi-pass membrane protein</topology>
    </subcellularLocation>
</comment>
<keyword evidence="4 6" id="KW-1133">Transmembrane helix</keyword>
<evidence type="ECO:0000256" key="3">
    <source>
        <dbReference type="ARBA" id="ARBA00022692"/>
    </source>
</evidence>
<evidence type="ECO:0000313" key="7">
    <source>
        <dbReference type="EMBL" id="CAB9493445.1"/>
    </source>
</evidence>
<feature type="transmembrane region" description="Helical" evidence="6">
    <location>
        <begin position="113"/>
        <end position="132"/>
    </location>
</feature>
<dbReference type="Proteomes" id="UP000509458">
    <property type="component" value="Chromosome"/>
</dbReference>
<dbReference type="GO" id="GO:0005886">
    <property type="term" value="C:plasma membrane"/>
    <property type="evidence" value="ECO:0007669"/>
    <property type="project" value="TreeGrafter"/>
</dbReference>
<protein>
    <submittedName>
        <fullName evidence="7">Putative small membrane protein</fullName>
    </submittedName>
</protein>
<gene>
    <name evidence="7" type="ORF">ALFOR1_30358</name>
</gene>
<accession>A0A6T9Y0C5</accession>
<evidence type="ECO:0000256" key="4">
    <source>
        <dbReference type="ARBA" id="ARBA00022989"/>
    </source>
</evidence>
<dbReference type="RefSeq" id="WP_179982980.1">
    <property type="nucleotide sequence ID" value="NZ_LR812090.1"/>
</dbReference>
<name>A0A6T9Y0C5_ALTMA</name>
<evidence type="ECO:0000256" key="1">
    <source>
        <dbReference type="ARBA" id="ARBA00004141"/>
    </source>
</evidence>
<dbReference type="AlphaFoldDB" id="A0A6T9Y0C5"/>
<sequence>MSNKKLGLASLAKPYLVIGAALAGLAVVLGAFGAHGLKSVLNTQQLNTFEIGVRYQMYHSIALLLLPALSAYVSSKWVNRAAFCFVTGTVLFSGSLYALAISGIKWFGPVTPLGGLFFIAGWTLLMIGLLVGRSKENERVQQNLSDLDRTNAKHMAQAEITDKNRGAGNV</sequence>
<feature type="transmembrane region" description="Helical" evidence="6">
    <location>
        <begin position="81"/>
        <end position="101"/>
    </location>
</feature>
<evidence type="ECO:0000256" key="6">
    <source>
        <dbReference type="SAM" id="Phobius"/>
    </source>
</evidence>
<dbReference type="PANTHER" id="PTHR43461:SF1">
    <property type="entry name" value="TRANSMEMBRANE PROTEIN 256"/>
    <property type="match status" value="1"/>
</dbReference>
<proteinExistence type="inferred from homology"/>
<evidence type="ECO:0000313" key="8">
    <source>
        <dbReference type="Proteomes" id="UP000509458"/>
    </source>
</evidence>
<reference evidence="7 8" key="1">
    <citation type="submission" date="2020-06" db="EMBL/GenBank/DDBJ databases">
        <authorList>
            <person name="Duchaud E."/>
        </authorList>
    </citation>
    <scope>NUCLEOTIDE SEQUENCE [LARGE SCALE GENOMIC DNA]</scope>
    <source>
        <strain evidence="7">Alteromonas fortis</strain>
    </source>
</reference>
<organism evidence="7 8">
    <name type="scientific">Alteromonas macleodii</name>
    <name type="common">Pseudoalteromonas macleodii</name>
    <dbReference type="NCBI Taxonomy" id="28108"/>
    <lineage>
        <taxon>Bacteria</taxon>
        <taxon>Pseudomonadati</taxon>
        <taxon>Pseudomonadota</taxon>
        <taxon>Gammaproteobacteria</taxon>
        <taxon>Alteromonadales</taxon>
        <taxon>Alteromonadaceae</taxon>
        <taxon>Alteromonas/Salinimonas group</taxon>
        <taxon>Alteromonas</taxon>
    </lineage>
</organism>
<dbReference type="EMBL" id="LR812090">
    <property type="protein sequence ID" value="CAB9493445.1"/>
    <property type="molecule type" value="Genomic_DNA"/>
</dbReference>
<keyword evidence="3 6" id="KW-0812">Transmembrane</keyword>
<dbReference type="Pfam" id="PF04241">
    <property type="entry name" value="DUF423"/>
    <property type="match status" value="1"/>
</dbReference>
<dbReference type="PANTHER" id="PTHR43461">
    <property type="entry name" value="TRANSMEMBRANE PROTEIN 256"/>
    <property type="match status" value="1"/>
</dbReference>
<evidence type="ECO:0000256" key="2">
    <source>
        <dbReference type="ARBA" id="ARBA00009694"/>
    </source>
</evidence>
<evidence type="ECO:0000256" key="5">
    <source>
        <dbReference type="ARBA" id="ARBA00023136"/>
    </source>
</evidence>
<keyword evidence="5 6" id="KW-0472">Membrane</keyword>
<dbReference type="InterPro" id="IPR006696">
    <property type="entry name" value="DUF423"/>
</dbReference>
<comment type="similarity">
    <text evidence="2">Belongs to the UPF0382 family.</text>
</comment>